<evidence type="ECO:0000313" key="2">
    <source>
        <dbReference type="Proteomes" id="UP001138793"/>
    </source>
</evidence>
<dbReference type="EMBL" id="JAGGMB010000021">
    <property type="protein sequence ID" value="MBP2079778.1"/>
    <property type="molecule type" value="Genomic_DNA"/>
</dbReference>
<reference evidence="1" key="1">
    <citation type="submission" date="2021-03" db="EMBL/GenBank/DDBJ databases">
        <title>Genomic Encyclopedia of Type Strains, Phase IV (KMG-IV): sequencing the most valuable type-strain genomes for metagenomic binning, comparative biology and taxonomic classification.</title>
        <authorList>
            <person name="Goeker M."/>
        </authorList>
    </citation>
    <scope>NUCLEOTIDE SEQUENCE</scope>
    <source>
        <strain evidence="1">DSM 107338</strain>
    </source>
</reference>
<organism evidence="1 2">
    <name type="scientific">Oceanobacillus polygoni</name>
    <dbReference type="NCBI Taxonomy" id="1235259"/>
    <lineage>
        <taxon>Bacteria</taxon>
        <taxon>Bacillati</taxon>
        <taxon>Bacillota</taxon>
        <taxon>Bacilli</taxon>
        <taxon>Bacillales</taxon>
        <taxon>Bacillaceae</taxon>
        <taxon>Oceanobacillus</taxon>
    </lineage>
</organism>
<accession>A0A9X0YVS8</accession>
<comment type="caution">
    <text evidence="1">The sequence shown here is derived from an EMBL/GenBank/DDBJ whole genome shotgun (WGS) entry which is preliminary data.</text>
</comment>
<keyword evidence="2" id="KW-1185">Reference proteome</keyword>
<gene>
    <name evidence="1" type="ORF">J2Z64_004077</name>
</gene>
<name>A0A9X0YVS8_9BACI</name>
<sequence length="71" mass="8374">MISFDILRNLLNGLKKHHEFTCHLEKDVVRRLEKDGIRKESDIEYISYCNGVINACETILIFLEEHVNVEK</sequence>
<proteinExistence type="predicted"/>
<dbReference type="RefSeq" id="WP_149476528.1">
    <property type="nucleotide sequence ID" value="NZ_JAGGMB010000021.1"/>
</dbReference>
<dbReference type="AlphaFoldDB" id="A0A9X0YVS8"/>
<protein>
    <submittedName>
        <fullName evidence="1">Uncharacterized protein</fullName>
    </submittedName>
</protein>
<dbReference type="Proteomes" id="UP001138793">
    <property type="component" value="Unassembled WGS sequence"/>
</dbReference>
<evidence type="ECO:0000313" key="1">
    <source>
        <dbReference type="EMBL" id="MBP2079778.1"/>
    </source>
</evidence>